<dbReference type="Pfam" id="PF07546">
    <property type="entry name" value="EMI"/>
    <property type="match status" value="1"/>
</dbReference>
<keyword evidence="4 8" id="KW-0732">Signal</keyword>
<feature type="signal peptide" evidence="8">
    <location>
        <begin position="1"/>
        <end position="26"/>
    </location>
</feature>
<keyword evidence="6" id="KW-0175">Coiled coil</keyword>
<dbReference type="AlphaFoldDB" id="A0A9W7TLH2"/>
<evidence type="ECO:0000259" key="9">
    <source>
        <dbReference type="PROSITE" id="PS51041"/>
    </source>
</evidence>
<feature type="compositionally biased region" description="Basic and acidic residues" evidence="7">
    <location>
        <begin position="306"/>
        <end position="319"/>
    </location>
</feature>
<evidence type="ECO:0000256" key="6">
    <source>
        <dbReference type="SAM" id="Coils"/>
    </source>
</evidence>
<feature type="domain" description="EMI" evidence="9">
    <location>
        <begin position="48"/>
        <end position="122"/>
    </location>
</feature>
<comment type="subcellular location">
    <subcellularLocation>
        <location evidence="1">Secreted</location>
        <location evidence="1">Extracellular space</location>
        <location evidence="1">Extracellular matrix</location>
    </subcellularLocation>
</comment>
<evidence type="ECO:0000256" key="3">
    <source>
        <dbReference type="ARBA" id="ARBA00022530"/>
    </source>
</evidence>
<feature type="region of interest" description="Disordered" evidence="7">
    <location>
        <begin position="413"/>
        <end position="434"/>
    </location>
</feature>
<protein>
    <submittedName>
        <fullName evidence="10">EMILIN-3</fullName>
    </submittedName>
</protein>
<feature type="region of interest" description="Disordered" evidence="7">
    <location>
        <begin position="164"/>
        <end position="355"/>
    </location>
</feature>
<accession>A0A9W7TLH2</accession>
<organism evidence="10 11">
    <name type="scientific">Triplophysa rosa</name>
    <name type="common">Cave loach</name>
    <dbReference type="NCBI Taxonomy" id="992332"/>
    <lineage>
        <taxon>Eukaryota</taxon>
        <taxon>Metazoa</taxon>
        <taxon>Chordata</taxon>
        <taxon>Craniata</taxon>
        <taxon>Vertebrata</taxon>
        <taxon>Euteleostomi</taxon>
        <taxon>Actinopterygii</taxon>
        <taxon>Neopterygii</taxon>
        <taxon>Teleostei</taxon>
        <taxon>Ostariophysi</taxon>
        <taxon>Cypriniformes</taxon>
        <taxon>Nemacheilidae</taxon>
        <taxon>Triplophysa</taxon>
    </lineage>
</organism>
<dbReference type="OrthoDB" id="10266508at2759"/>
<feature type="chain" id="PRO_5040834125" evidence="8">
    <location>
        <begin position="27"/>
        <end position="996"/>
    </location>
</feature>
<dbReference type="EMBL" id="JAFHDT010000017">
    <property type="protein sequence ID" value="KAI7798217.1"/>
    <property type="molecule type" value="Genomic_DNA"/>
</dbReference>
<dbReference type="Proteomes" id="UP001059041">
    <property type="component" value="Linkage Group LG17"/>
</dbReference>
<sequence length="996" mass="110551">MTFLEMRSQGFLCLWLFLSAVLTVTANRYSLYSGSQPQYSSQKPAARHKNHCAYVVEKTVSYTFQDGATPYMKADYNKCAWGQKCPPKYRMFYKPMYKVGHKTVTELEWKCCPGYAGVACTAVYGMKARPSFKGPMPGQKGAMPYRRVMPAQKGPMPPFKGPMPAQKGPMPSFKGPMPTQKGPMPPFKGPMPAQKDPMPLFKGPMPAQKGPMPSYKGPRPAQKGPMPSFKGPYPSQKGPMTSFEGQMNRPSFNGNPWYQPQAPSNSMNGYPGGNSESTFQANSFEPHPDHQEPEVDQAEPMPVPQDPDHELTPKEHEPITDFQDPSSVYHSTAVERSEPIPNAQVPSAGSETNRDHVEYSVENERLDRIEQDVQRLSLGIETLRGTVTGLEDSLRASLREDANRMLNALISASPSPIASPSRSRDSSIGFGDLPGGLPDIEGSDMMGQYPNLADLAEKLFELQAELVLKTSELAELRGVVLNHNSTLNRLSDRSVNLTQTDFQKALETLVESKMSEAQVTILDGFEKHVESAEERCKGQVAELWLQCKEELVDGQDQIEQVIDVRAAELRAELQKLQAKLHDLESEEGCCIAVSGLTERIHYLEHSVDGLNESQIHMRAELGGHKDHIDGMVEGRLGYVEAKLNIETFNQEEANVSKREIASLEIEMEEKLKALESRLMASVVELGNLTAPALLEGQAVPTLETEVELLRKRVEEDLSRVQNDLKSIEVVCTRSCVPQPVLTGYVAPLETTEKRCEENHEDLNEKFDFQAERLNRLNTTLYNLVVHLAEKQEEAGLQAEVTLLKVSVNSVNKSLCGLQESVGSVIKDVGHTNLTWQEREERLAQQVKGMVQLVGRQASMLGTGERKLTRLKGELQDLRRRVTGELQGCRSTALDVQKEVTEVGGRVARVEGQCGGLAHLADDLERIRGELERHSDGYLSQFNSTLVSHSQQLSELRGSLQNCTGPCGLNRIAEDSVLEPTYPRGDQFAVPTQHRGD</sequence>
<dbReference type="PANTHER" id="PTHR15427">
    <property type="entry name" value="EMILIN ELASTIN MICROFIBRIL INTERFACE-LOCATED PROTEIN ELASTIN MICROFIBRIL INTERFACER"/>
    <property type="match status" value="1"/>
</dbReference>
<dbReference type="GO" id="GO:0031012">
    <property type="term" value="C:extracellular matrix"/>
    <property type="evidence" value="ECO:0007669"/>
    <property type="project" value="TreeGrafter"/>
</dbReference>
<evidence type="ECO:0000256" key="8">
    <source>
        <dbReference type="SAM" id="SignalP"/>
    </source>
</evidence>
<dbReference type="PANTHER" id="PTHR15427:SF2">
    <property type="entry name" value="EMILIN-3"/>
    <property type="match status" value="1"/>
</dbReference>
<reference evidence="10" key="1">
    <citation type="submission" date="2021-02" db="EMBL/GenBank/DDBJ databases">
        <title>Comparative genomics reveals that relaxation of natural selection precedes convergent phenotypic evolution of cavefish.</title>
        <authorList>
            <person name="Peng Z."/>
        </authorList>
    </citation>
    <scope>NUCLEOTIDE SEQUENCE</scope>
    <source>
        <tissue evidence="10">Muscle</tissue>
    </source>
</reference>
<dbReference type="GO" id="GO:0005576">
    <property type="term" value="C:extracellular region"/>
    <property type="evidence" value="ECO:0007669"/>
    <property type="project" value="UniProtKB-SubCell"/>
</dbReference>
<dbReference type="PROSITE" id="PS51041">
    <property type="entry name" value="EMI"/>
    <property type="match status" value="1"/>
</dbReference>
<evidence type="ECO:0000256" key="5">
    <source>
        <dbReference type="ARBA" id="ARBA00023157"/>
    </source>
</evidence>
<evidence type="ECO:0000256" key="1">
    <source>
        <dbReference type="ARBA" id="ARBA00004498"/>
    </source>
</evidence>
<keyword evidence="2" id="KW-0964">Secreted</keyword>
<feature type="coiled-coil region" evidence="6">
    <location>
        <begin position="559"/>
        <end position="586"/>
    </location>
</feature>
<comment type="caution">
    <text evidence="10">The sequence shown here is derived from an EMBL/GenBank/DDBJ whole genome shotgun (WGS) entry which is preliminary data.</text>
</comment>
<dbReference type="InterPro" id="IPR050392">
    <property type="entry name" value="Collagen/C1q_domain"/>
</dbReference>
<evidence type="ECO:0000256" key="7">
    <source>
        <dbReference type="SAM" id="MobiDB-lite"/>
    </source>
</evidence>
<proteinExistence type="predicted"/>
<evidence type="ECO:0000256" key="2">
    <source>
        <dbReference type="ARBA" id="ARBA00022525"/>
    </source>
</evidence>
<gene>
    <name evidence="10" type="ORF">IRJ41_021476</name>
</gene>
<keyword evidence="5" id="KW-1015">Disulfide bond</keyword>
<feature type="compositionally biased region" description="Polar residues" evidence="7">
    <location>
        <begin position="243"/>
        <end position="283"/>
    </location>
</feature>
<keyword evidence="3" id="KW-0272">Extracellular matrix</keyword>
<dbReference type="InterPro" id="IPR011489">
    <property type="entry name" value="EMI_domain"/>
</dbReference>
<evidence type="ECO:0000313" key="11">
    <source>
        <dbReference type="Proteomes" id="UP001059041"/>
    </source>
</evidence>
<keyword evidence="11" id="KW-1185">Reference proteome</keyword>
<evidence type="ECO:0000313" key="10">
    <source>
        <dbReference type="EMBL" id="KAI7798217.1"/>
    </source>
</evidence>
<name>A0A9W7TLH2_TRIRA</name>
<evidence type="ECO:0000256" key="4">
    <source>
        <dbReference type="ARBA" id="ARBA00022729"/>
    </source>
</evidence>